<dbReference type="Pfam" id="PF00583">
    <property type="entry name" value="Acetyltransf_1"/>
    <property type="match status" value="1"/>
</dbReference>
<dbReference type="Proteomes" id="UP000800097">
    <property type="component" value="Unassembled WGS sequence"/>
</dbReference>
<dbReference type="InterPro" id="IPR016181">
    <property type="entry name" value="Acyl_CoA_acyltransferase"/>
</dbReference>
<evidence type="ECO:0000259" key="2">
    <source>
        <dbReference type="Pfam" id="PF00583"/>
    </source>
</evidence>
<evidence type="ECO:0000256" key="1">
    <source>
        <dbReference type="SAM" id="SignalP"/>
    </source>
</evidence>
<dbReference type="SUPFAM" id="SSF55729">
    <property type="entry name" value="Acyl-CoA N-acyltransferases (Nat)"/>
    <property type="match status" value="1"/>
</dbReference>
<keyword evidence="1" id="KW-0732">Signal</keyword>
<dbReference type="GO" id="GO:0016747">
    <property type="term" value="F:acyltransferase activity, transferring groups other than amino-acyl groups"/>
    <property type="evidence" value="ECO:0007669"/>
    <property type="project" value="InterPro"/>
</dbReference>
<dbReference type="InterPro" id="IPR000182">
    <property type="entry name" value="GNAT_dom"/>
</dbReference>
<dbReference type="GeneID" id="54555697"/>
<accession>A0A6A6K0U6</accession>
<gene>
    <name evidence="3" type="ORF">EI97DRAFT_497676</name>
</gene>
<feature type="chain" id="PRO_5025481463" description="N-acetyltransferase domain-containing protein" evidence="1">
    <location>
        <begin position="21"/>
        <end position="283"/>
    </location>
</feature>
<evidence type="ECO:0000313" key="4">
    <source>
        <dbReference type="Proteomes" id="UP000800097"/>
    </source>
</evidence>
<protein>
    <recommendedName>
        <fullName evidence="2">N-acetyltransferase domain-containing protein</fullName>
    </recommendedName>
</protein>
<proteinExistence type="predicted"/>
<feature type="domain" description="N-acetyltransferase" evidence="2">
    <location>
        <begin position="103"/>
        <end position="161"/>
    </location>
</feature>
<dbReference type="AlphaFoldDB" id="A0A6A6K0U6"/>
<evidence type="ECO:0000313" key="3">
    <source>
        <dbReference type="EMBL" id="KAF2280959.1"/>
    </source>
</evidence>
<sequence length="283" mass="31453">MAIHRLLASLVIVAVGPVPSINPSMPVSLQSLLRITDTCTMRSTVYERFSSDEVTDKMLEEASELFSEHYGVWAKQAEQVEGPHGKAGEHVRLSKERLRKEHLPGDTSLYVRVTVDGRLAGNALAARWTANGRRICWVSQLVIHRDYRGFGLATGLLKQLKVDGDDVYGIASCHPAHILAFAKAFGSCIHTVSLDFIKQNAASIMKTSPVEYIRDAKLRGSLFDPSDKTGLVSGIDTRFFVDHKEPLEALAWVKKNREWPLGEMLEGDEFLLIVEATRPQASR</sequence>
<dbReference type="Gene3D" id="3.40.630.30">
    <property type="match status" value="1"/>
</dbReference>
<reference evidence="3" key="1">
    <citation type="journal article" date="2020" name="Stud. Mycol.">
        <title>101 Dothideomycetes genomes: a test case for predicting lifestyles and emergence of pathogens.</title>
        <authorList>
            <person name="Haridas S."/>
            <person name="Albert R."/>
            <person name="Binder M."/>
            <person name="Bloem J."/>
            <person name="Labutti K."/>
            <person name="Salamov A."/>
            <person name="Andreopoulos B."/>
            <person name="Baker S."/>
            <person name="Barry K."/>
            <person name="Bills G."/>
            <person name="Bluhm B."/>
            <person name="Cannon C."/>
            <person name="Castanera R."/>
            <person name="Culley D."/>
            <person name="Daum C."/>
            <person name="Ezra D."/>
            <person name="Gonzalez J."/>
            <person name="Henrissat B."/>
            <person name="Kuo A."/>
            <person name="Liang C."/>
            <person name="Lipzen A."/>
            <person name="Lutzoni F."/>
            <person name="Magnuson J."/>
            <person name="Mondo S."/>
            <person name="Nolan M."/>
            <person name="Ohm R."/>
            <person name="Pangilinan J."/>
            <person name="Park H.-J."/>
            <person name="Ramirez L."/>
            <person name="Alfaro M."/>
            <person name="Sun H."/>
            <person name="Tritt A."/>
            <person name="Yoshinaga Y."/>
            <person name="Zwiers L.-H."/>
            <person name="Turgeon B."/>
            <person name="Goodwin S."/>
            <person name="Spatafora J."/>
            <person name="Crous P."/>
            <person name="Grigoriev I."/>
        </authorList>
    </citation>
    <scope>NUCLEOTIDE SEQUENCE</scope>
    <source>
        <strain evidence="3">CBS 379.55</strain>
    </source>
</reference>
<dbReference type="CDD" id="cd04301">
    <property type="entry name" value="NAT_SF"/>
    <property type="match status" value="1"/>
</dbReference>
<dbReference type="EMBL" id="ML986484">
    <property type="protein sequence ID" value="KAF2280959.1"/>
    <property type="molecule type" value="Genomic_DNA"/>
</dbReference>
<dbReference type="RefSeq" id="XP_033658496.1">
    <property type="nucleotide sequence ID" value="XM_033802522.1"/>
</dbReference>
<name>A0A6A6K0U6_WESOR</name>
<feature type="signal peptide" evidence="1">
    <location>
        <begin position="1"/>
        <end position="20"/>
    </location>
</feature>
<organism evidence="3 4">
    <name type="scientific">Westerdykella ornata</name>
    <dbReference type="NCBI Taxonomy" id="318751"/>
    <lineage>
        <taxon>Eukaryota</taxon>
        <taxon>Fungi</taxon>
        <taxon>Dikarya</taxon>
        <taxon>Ascomycota</taxon>
        <taxon>Pezizomycotina</taxon>
        <taxon>Dothideomycetes</taxon>
        <taxon>Pleosporomycetidae</taxon>
        <taxon>Pleosporales</taxon>
        <taxon>Sporormiaceae</taxon>
        <taxon>Westerdykella</taxon>
    </lineage>
</organism>
<keyword evidence="4" id="KW-1185">Reference proteome</keyword>
<dbReference type="OrthoDB" id="2019666at2759"/>